<comment type="caution">
    <text evidence="1">The sequence shown here is derived from an EMBL/GenBank/DDBJ whole genome shotgun (WGS) entry which is preliminary data.</text>
</comment>
<dbReference type="Proteomes" id="UP000886653">
    <property type="component" value="Unassembled WGS sequence"/>
</dbReference>
<keyword evidence="2" id="KW-1185">Reference proteome</keyword>
<evidence type="ECO:0000313" key="1">
    <source>
        <dbReference type="EMBL" id="KAG0147241.1"/>
    </source>
</evidence>
<dbReference type="InterPro" id="IPR053720">
    <property type="entry name" value="Psm_Assembly_Chaperone"/>
</dbReference>
<accession>A0A9P6NPH8</accession>
<dbReference type="EMBL" id="MU167250">
    <property type="protein sequence ID" value="KAG0147241.1"/>
    <property type="molecule type" value="Genomic_DNA"/>
</dbReference>
<dbReference type="OrthoDB" id="5593278at2759"/>
<organism evidence="1 2">
    <name type="scientific">Cronartium quercuum f. sp. fusiforme G11</name>
    <dbReference type="NCBI Taxonomy" id="708437"/>
    <lineage>
        <taxon>Eukaryota</taxon>
        <taxon>Fungi</taxon>
        <taxon>Dikarya</taxon>
        <taxon>Basidiomycota</taxon>
        <taxon>Pucciniomycotina</taxon>
        <taxon>Pucciniomycetes</taxon>
        <taxon>Pucciniales</taxon>
        <taxon>Coleosporiaceae</taxon>
        <taxon>Cronartium</taxon>
    </lineage>
</organism>
<name>A0A9P6NPH8_9BASI</name>
<gene>
    <name evidence="1" type="ORF">CROQUDRAFT_656350</name>
</gene>
<dbReference type="GO" id="GO:0043248">
    <property type="term" value="P:proteasome assembly"/>
    <property type="evidence" value="ECO:0007669"/>
    <property type="project" value="InterPro"/>
</dbReference>
<proteinExistence type="predicted"/>
<dbReference type="PANTHER" id="PTHR31051">
    <property type="entry name" value="PROTEASOME ASSEMBLY CHAPERONE 3"/>
    <property type="match status" value="1"/>
</dbReference>
<dbReference type="Gene3D" id="3.30.230.90">
    <property type="match status" value="1"/>
</dbReference>
<dbReference type="PANTHER" id="PTHR31051:SF1">
    <property type="entry name" value="PROTEASOME ASSEMBLY CHAPERONE 3"/>
    <property type="match status" value="1"/>
</dbReference>
<protein>
    <recommendedName>
        <fullName evidence="3">Proteasome assembly chaperone 3</fullName>
    </recommendedName>
</protein>
<evidence type="ECO:0008006" key="3">
    <source>
        <dbReference type="Google" id="ProtNLM"/>
    </source>
</evidence>
<dbReference type="InterPro" id="IPR018788">
    <property type="entry name" value="Proteasome_assmbl_chp_3"/>
</dbReference>
<reference evidence="1" key="1">
    <citation type="submission" date="2013-11" db="EMBL/GenBank/DDBJ databases">
        <title>Genome sequence of the fusiform rust pathogen reveals effectors for host alternation and coevolution with pine.</title>
        <authorList>
            <consortium name="DOE Joint Genome Institute"/>
            <person name="Smith K."/>
            <person name="Pendleton A."/>
            <person name="Kubisiak T."/>
            <person name="Anderson C."/>
            <person name="Salamov A."/>
            <person name="Aerts A."/>
            <person name="Riley R."/>
            <person name="Clum A."/>
            <person name="Lindquist E."/>
            <person name="Ence D."/>
            <person name="Campbell M."/>
            <person name="Kronenberg Z."/>
            <person name="Feau N."/>
            <person name="Dhillon B."/>
            <person name="Hamelin R."/>
            <person name="Burleigh J."/>
            <person name="Smith J."/>
            <person name="Yandell M."/>
            <person name="Nelson C."/>
            <person name="Grigoriev I."/>
            <person name="Davis J."/>
        </authorList>
    </citation>
    <scope>NUCLEOTIDE SEQUENCE</scope>
    <source>
        <strain evidence="1">G11</strain>
    </source>
</reference>
<dbReference type="AlphaFoldDB" id="A0A9P6NPH8"/>
<evidence type="ECO:0000313" key="2">
    <source>
        <dbReference type="Proteomes" id="UP000886653"/>
    </source>
</evidence>
<sequence>MNGHSANSSTSVSSPILVKQSSRLIDGIRTDVLVQSFADRILILVTQLGKVGTLTQISMPMTSIDEPYELSPAVPSLNLPSLPVPHTSLQISPLLSTPPSDSKIIYEVYLNQIGMLVLTGFGPRPNPPLPPSQAFGRGSRQLVVGLALDFASKASKAGEGDSDKERIKFGSIMEMVMECRIW</sequence>